<feature type="chain" id="PRO_5012892283" description="FZ domain-containing protein" evidence="4">
    <location>
        <begin position="18"/>
        <end position="646"/>
    </location>
</feature>
<feature type="transmembrane region" description="Helical" evidence="3">
    <location>
        <begin position="607"/>
        <end position="632"/>
    </location>
</feature>
<evidence type="ECO:0000313" key="6">
    <source>
        <dbReference type="EMBL" id="ORY37677.1"/>
    </source>
</evidence>
<evidence type="ECO:0000259" key="5">
    <source>
        <dbReference type="PROSITE" id="PS50038"/>
    </source>
</evidence>
<accession>A0A1Y2BSR3</accession>
<evidence type="ECO:0000313" key="7">
    <source>
        <dbReference type="Proteomes" id="UP000193642"/>
    </source>
</evidence>
<feature type="transmembrane region" description="Helical" evidence="3">
    <location>
        <begin position="246"/>
        <end position="264"/>
    </location>
</feature>
<dbReference type="InterPro" id="IPR020067">
    <property type="entry name" value="Frizzled_dom"/>
</dbReference>
<dbReference type="Gene3D" id="1.10.2000.10">
    <property type="entry name" value="Frizzled cysteine-rich domain"/>
    <property type="match status" value="1"/>
</dbReference>
<feature type="transmembrane region" description="Helical" evidence="3">
    <location>
        <begin position="373"/>
        <end position="399"/>
    </location>
</feature>
<dbReference type="InterPro" id="IPR036790">
    <property type="entry name" value="Frizzled_dom_sf"/>
</dbReference>
<feature type="transmembrane region" description="Helical" evidence="3">
    <location>
        <begin position="335"/>
        <end position="353"/>
    </location>
</feature>
<feature type="compositionally biased region" description="Polar residues" evidence="2">
    <location>
        <begin position="445"/>
        <end position="462"/>
    </location>
</feature>
<dbReference type="PANTHER" id="PTHR31787:SF3">
    <property type="entry name" value="FRIZZLED AND SMOOTHENED-LIKE PROTEIN H"/>
    <property type="match status" value="1"/>
</dbReference>
<dbReference type="OrthoDB" id="2132896at2759"/>
<dbReference type="InterPro" id="IPR050949">
    <property type="entry name" value="GPCR_Fz/Smo-like"/>
</dbReference>
<feature type="domain" description="FZ" evidence="5">
    <location>
        <begin position="15"/>
        <end position="145"/>
    </location>
</feature>
<keyword evidence="3" id="KW-1133">Transmembrane helix</keyword>
<evidence type="ECO:0000256" key="4">
    <source>
        <dbReference type="SAM" id="SignalP"/>
    </source>
</evidence>
<keyword evidence="3" id="KW-0472">Membrane</keyword>
<dbReference type="SUPFAM" id="SSF63501">
    <property type="entry name" value="Frizzled cysteine-rich domain"/>
    <property type="match status" value="1"/>
</dbReference>
<evidence type="ECO:0000256" key="3">
    <source>
        <dbReference type="SAM" id="Phobius"/>
    </source>
</evidence>
<feature type="transmembrane region" description="Helical" evidence="3">
    <location>
        <begin position="218"/>
        <end position="241"/>
    </location>
</feature>
<dbReference type="Gene3D" id="1.20.1070.10">
    <property type="entry name" value="Rhodopsin 7-helix transmembrane proteins"/>
    <property type="match status" value="1"/>
</dbReference>
<feature type="transmembrane region" description="Helical" evidence="3">
    <location>
        <begin position="546"/>
        <end position="571"/>
    </location>
</feature>
<dbReference type="Proteomes" id="UP000193642">
    <property type="component" value="Unassembled WGS sequence"/>
</dbReference>
<comment type="caution">
    <text evidence="6">The sequence shown here is derived from an EMBL/GenBank/DDBJ whole genome shotgun (WGS) entry which is preliminary data.</text>
</comment>
<dbReference type="EMBL" id="MCGO01000049">
    <property type="protein sequence ID" value="ORY37677.1"/>
    <property type="molecule type" value="Genomic_DNA"/>
</dbReference>
<dbReference type="AlphaFoldDB" id="A0A1Y2BSR3"/>
<dbReference type="PANTHER" id="PTHR31787">
    <property type="entry name" value="G-PROTEIN-COUPLED RECEPTOR GPCR FAMILY PROTEIN"/>
    <property type="match status" value="1"/>
</dbReference>
<evidence type="ECO:0000256" key="1">
    <source>
        <dbReference type="ARBA" id="ARBA00023157"/>
    </source>
</evidence>
<protein>
    <recommendedName>
        <fullName evidence="5">FZ domain-containing protein</fullName>
    </recommendedName>
</protein>
<keyword evidence="4" id="KW-0732">Signal</keyword>
<sequence>MLSIVFLATVAIRNVNADQCASYSGGYCNKVINYPVFLPTGASNSAIEGLLKAGGMDLLLTINSTNVAARPCVSAYLEWACYSSYPSCLNGVVKDVACKSVCSTAYTQCQSLFSMFGKTSSLPNCDGNAQGLNIPYGTSSTCLGYAAATSNGTDVIVSPPQPTGPTTCPSFLLPNPNYVAGKPPAASIPGQSCNGPCCVPCPQVHQLYDPTSIQSFNIFYQILVVLSFLGSVFLVSSYIVFPHKRAFPGAIMFYFSLGMLLLHINQMSIVGSDGYRTSCIDAITEAKQSNSPGCAIQSFVQTFSAMYLIYWIILFMFNLHLTVVWKTDWFSERMVLLNVIGVLYGLVPAIGILATGSSSTSGFNCMVDPQHVIGWVIIPMGVLGWPGVAVTIFTVIYLIRLLFSAPGGPNGKSSDHSGTKSGAFTSVAARTTATGSKPAFLERNGSANELDSNGPEGQTTSVKVAANRSASKLGERPQSIASGTGGMERNKSSNAIDTIPGQDRRKSKNNPLPSSAAEESVTKISKQLKAHKERVWSVLQKTWRSIALSVAIVIVFGSFWTFNLQIALTFINVSPSTPWLANWYACALQGNSRAVCAQQVAPHITPFVGVALSNITSGIGLIVFLIFGTGMLEDWKKLLFERVHRK</sequence>
<feature type="signal peptide" evidence="4">
    <location>
        <begin position="1"/>
        <end position="17"/>
    </location>
</feature>
<keyword evidence="1" id="KW-1015">Disulfide bond</keyword>
<reference evidence="6 7" key="1">
    <citation type="submission" date="2016-07" db="EMBL/GenBank/DDBJ databases">
        <title>Pervasive Adenine N6-methylation of Active Genes in Fungi.</title>
        <authorList>
            <consortium name="DOE Joint Genome Institute"/>
            <person name="Mondo S.J."/>
            <person name="Dannebaum R.O."/>
            <person name="Kuo R.C."/>
            <person name="Labutti K."/>
            <person name="Haridas S."/>
            <person name="Kuo A."/>
            <person name="Salamov A."/>
            <person name="Ahrendt S.R."/>
            <person name="Lipzen A."/>
            <person name="Sullivan W."/>
            <person name="Andreopoulos W.B."/>
            <person name="Clum A."/>
            <person name="Lindquist E."/>
            <person name="Daum C."/>
            <person name="Ramamoorthy G.K."/>
            <person name="Gryganskyi A."/>
            <person name="Culley D."/>
            <person name="Magnuson J.K."/>
            <person name="James T.Y."/>
            <person name="O'Malley M.A."/>
            <person name="Stajich J.E."/>
            <person name="Spatafora J.W."/>
            <person name="Visel A."/>
            <person name="Grigoriev I.V."/>
        </authorList>
    </citation>
    <scope>NUCLEOTIDE SEQUENCE [LARGE SCALE GENOMIC DNA]</scope>
    <source>
        <strain evidence="6 7">JEL800</strain>
    </source>
</reference>
<feature type="region of interest" description="Disordered" evidence="2">
    <location>
        <begin position="435"/>
        <end position="520"/>
    </location>
</feature>
<proteinExistence type="predicted"/>
<gene>
    <name evidence="6" type="ORF">BCR33DRAFT_449390</name>
</gene>
<name>A0A1Y2BSR3_9FUNG</name>
<dbReference type="PROSITE" id="PS50038">
    <property type="entry name" value="FZ"/>
    <property type="match status" value="1"/>
</dbReference>
<organism evidence="6 7">
    <name type="scientific">Rhizoclosmatium globosum</name>
    <dbReference type="NCBI Taxonomy" id="329046"/>
    <lineage>
        <taxon>Eukaryota</taxon>
        <taxon>Fungi</taxon>
        <taxon>Fungi incertae sedis</taxon>
        <taxon>Chytridiomycota</taxon>
        <taxon>Chytridiomycota incertae sedis</taxon>
        <taxon>Chytridiomycetes</taxon>
        <taxon>Chytridiales</taxon>
        <taxon>Chytriomycetaceae</taxon>
        <taxon>Rhizoclosmatium</taxon>
    </lineage>
</organism>
<keyword evidence="7" id="KW-1185">Reference proteome</keyword>
<feature type="transmembrane region" description="Helical" evidence="3">
    <location>
        <begin position="305"/>
        <end position="323"/>
    </location>
</feature>
<dbReference type="STRING" id="329046.A0A1Y2BSR3"/>
<keyword evidence="3" id="KW-0812">Transmembrane</keyword>
<evidence type="ECO:0000256" key="2">
    <source>
        <dbReference type="SAM" id="MobiDB-lite"/>
    </source>
</evidence>